<feature type="compositionally biased region" description="Low complexity" evidence="1">
    <location>
        <begin position="110"/>
        <end position="128"/>
    </location>
</feature>
<evidence type="ECO:0000313" key="2">
    <source>
        <dbReference type="EMBL" id="KAJ1186960.1"/>
    </source>
</evidence>
<name>A0AAV7UF37_PLEWA</name>
<keyword evidence="3" id="KW-1185">Reference proteome</keyword>
<proteinExistence type="predicted"/>
<protein>
    <submittedName>
        <fullName evidence="2">Uncharacterized protein</fullName>
    </submittedName>
</protein>
<dbReference type="AlphaFoldDB" id="A0AAV7UF37"/>
<dbReference type="EMBL" id="JANPWB010000005">
    <property type="protein sequence ID" value="KAJ1186960.1"/>
    <property type="molecule type" value="Genomic_DNA"/>
</dbReference>
<organism evidence="2 3">
    <name type="scientific">Pleurodeles waltl</name>
    <name type="common">Iberian ribbed newt</name>
    <dbReference type="NCBI Taxonomy" id="8319"/>
    <lineage>
        <taxon>Eukaryota</taxon>
        <taxon>Metazoa</taxon>
        <taxon>Chordata</taxon>
        <taxon>Craniata</taxon>
        <taxon>Vertebrata</taxon>
        <taxon>Euteleostomi</taxon>
        <taxon>Amphibia</taxon>
        <taxon>Batrachia</taxon>
        <taxon>Caudata</taxon>
        <taxon>Salamandroidea</taxon>
        <taxon>Salamandridae</taxon>
        <taxon>Pleurodelinae</taxon>
        <taxon>Pleurodeles</taxon>
    </lineage>
</organism>
<feature type="compositionally biased region" description="Polar residues" evidence="1">
    <location>
        <begin position="100"/>
        <end position="109"/>
    </location>
</feature>
<gene>
    <name evidence="2" type="ORF">NDU88_003739</name>
</gene>
<evidence type="ECO:0000313" key="3">
    <source>
        <dbReference type="Proteomes" id="UP001066276"/>
    </source>
</evidence>
<sequence>MPNLVAGHYVRVNNPGLVEKGAAHWSGPINIEKVLDGAVKLEDGRIRNLRHVSLCKEVNIREREDWEMPDDIDGHLLGSDSKLQRIVCPDICSDIHSDGGSATSVDSRTGGNNSGNVAVANNNVPNSGDMPLRRRGKEITRVS</sequence>
<dbReference type="Proteomes" id="UP001066276">
    <property type="component" value="Chromosome 3_1"/>
</dbReference>
<evidence type="ECO:0000256" key="1">
    <source>
        <dbReference type="SAM" id="MobiDB-lite"/>
    </source>
</evidence>
<feature type="region of interest" description="Disordered" evidence="1">
    <location>
        <begin position="98"/>
        <end position="143"/>
    </location>
</feature>
<comment type="caution">
    <text evidence="2">The sequence shown here is derived from an EMBL/GenBank/DDBJ whole genome shotgun (WGS) entry which is preliminary data.</text>
</comment>
<reference evidence="2" key="1">
    <citation type="journal article" date="2022" name="bioRxiv">
        <title>Sequencing and chromosome-scale assembly of the giantPleurodeles waltlgenome.</title>
        <authorList>
            <person name="Brown T."/>
            <person name="Elewa A."/>
            <person name="Iarovenko S."/>
            <person name="Subramanian E."/>
            <person name="Araus A.J."/>
            <person name="Petzold A."/>
            <person name="Susuki M."/>
            <person name="Suzuki K.-i.T."/>
            <person name="Hayashi T."/>
            <person name="Toyoda A."/>
            <person name="Oliveira C."/>
            <person name="Osipova E."/>
            <person name="Leigh N.D."/>
            <person name="Simon A."/>
            <person name="Yun M.H."/>
        </authorList>
    </citation>
    <scope>NUCLEOTIDE SEQUENCE</scope>
    <source>
        <strain evidence="2">20211129_DDA</strain>
        <tissue evidence="2">Liver</tissue>
    </source>
</reference>
<accession>A0AAV7UF37</accession>